<dbReference type="PANTHER" id="PTHR22600:SF57">
    <property type="entry name" value="BETA-N-ACETYLHEXOSAMINIDASE"/>
    <property type="match status" value="1"/>
</dbReference>
<feature type="domain" description="Beta-hexosaminidase bacterial type N-terminal" evidence="9">
    <location>
        <begin position="38"/>
        <end position="165"/>
    </location>
</feature>
<dbReference type="AlphaFoldDB" id="A0A6N2X717"/>
<dbReference type="Gene3D" id="3.30.379.10">
    <property type="entry name" value="Chitobiase/beta-hexosaminidase domain 2-like"/>
    <property type="match status" value="1"/>
</dbReference>
<comment type="catalytic activity">
    <reaction evidence="1">
        <text>Hydrolysis of terminal non-reducing N-acetyl-D-hexosamine residues in N-acetyl-beta-D-hexosaminides.</text>
        <dbReference type="EC" id="3.2.1.52"/>
    </reaction>
</comment>
<dbReference type="EC" id="3.2.1.52" evidence="3"/>
<proteinExistence type="inferred from homology"/>
<evidence type="ECO:0000259" key="8">
    <source>
        <dbReference type="Pfam" id="PF00728"/>
    </source>
</evidence>
<dbReference type="PRINTS" id="PR00738">
    <property type="entry name" value="GLHYDRLASE20"/>
</dbReference>
<dbReference type="SUPFAM" id="SSF55545">
    <property type="entry name" value="beta-N-acetylhexosaminidase-like domain"/>
    <property type="match status" value="1"/>
</dbReference>
<evidence type="ECO:0000313" key="10">
    <source>
        <dbReference type="EMBL" id="VYT49727.1"/>
    </source>
</evidence>
<feature type="active site" description="Proton donor" evidence="6">
    <location>
        <position position="320"/>
    </location>
</feature>
<evidence type="ECO:0000256" key="5">
    <source>
        <dbReference type="ARBA" id="ARBA00023295"/>
    </source>
</evidence>
<dbReference type="InterPro" id="IPR015882">
    <property type="entry name" value="HEX_bac_N"/>
</dbReference>
<dbReference type="PANTHER" id="PTHR22600">
    <property type="entry name" value="BETA-HEXOSAMINIDASE"/>
    <property type="match status" value="1"/>
</dbReference>
<reference evidence="10" key="1">
    <citation type="submission" date="2019-11" db="EMBL/GenBank/DDBJ databases">
        <authorList>
            <person name="Feng L."/>
        </authorList>
    </citation>
    <scope>NUCLEOTIDE SEQUENCE</scope>
    <source>
        <strain evidence="10">BfaecisLFYP10</strain>
    </source>
</reference>
<protein>
    <recommendedName>
        <fullName evidence="3">beta-N-acetylhexosaminidase</fullName>
        <ecNumber evidence="3">3.2.1.52</ecNumber>
    </recommendedName>
</protein>
<dbReference type="CDD" id="cd06563">
    <property type="entry name" value="GH20_chitobiase-like"/>
    <property type="match status" value="1"/>
</dbReference>
<dbReference type="GO" id="GO:0030203">
    <property type="term" value="P:glycosaminoglycan metabolic process"/>
    <property type="evidence" value="ECO:0007669"/>
    <property type="project" value="TreeGrafter"/>
</dbReference>
<dbReference type="Pfam" id="PF00728">
    <property type="entry name" value="Glyco_hydro_20"/>
    <property type="match status" value="1"/>
</dbReference>
<dbReference type="GO" id="GO:0016020">
    <property type="term" value="C:membrane"/>
    <property type="evidence" value="ECO:0007669"/>
    <property type="project" value="TreeGrafter"/>
</dbReference>
<dbReference type="InterPro" id="IPR015883">
    <property type="entry name" value="Glyco_hydro_20_cat"/>
</dbReference>
<feature type="signal peptide" evidence="7">
    <location>
        <begin position="1"/>
        <end position="33"/>
    </location>
</feature>
<dbReference type="EMBL" id="CACRSZ010000085">
    <property type="protein sequence ID" value="VYT49727.1"/>
    <property type="molecule type" value="Genomic_DNA"/>
</dbReference>
<dbReference type="GO" id="GO:0005975">
    <property type="term" value="P:carbohydrate metabolic process"/>
    <property type="evidence" value="ECO:0007669"/>
    <property type="project" value="InterPro"/>
</dbReference>
<feature type="chain" id="PRO_5026969194" description="beta-N-acetylhexosaminidase" evidence="7">
    <location>
        <begin position="34"/>
        <end position="540"/>
    </location>
</feature>
<dbReference type="InterPro" id="IPR029018">
    <property type="entry name" value="Hex-like_dom2"/>
</dbReference>
<dbReference type="InterPro" id="IPR025705">
    <property type="entry name" value="Beta_hexosaminidase_sua/sub"/>
</dbReference>
<keyword evidence="5 10" id="KW-0326">Glycosidase</keyword>
<evidence type="ECO:0000259" key="9">
    <source>
        <dbReference type="Pfam" id="PF02838"/>
    </source>
</evidence>
<accession>A0A6N2X717</accession>
<feature type="domain" description="Glycoside hydrolase family 20 catalytic" evidence="8">
    <location>
        <begin position="168"/>
        <end position="503"/>
    </location>
</feature>
<name>A0A6N2X717_9BACE</name>
<evidence type="ECO:0000256" key="6">
    <source>
        <dbReference type="PIRSR" id="PIRSR625705-1"/>
    </source>
</evidence>
<dbReference type="SUPFAM" id="SSF51445">
    <property type="entry name" value="(Trans)glycosidases"/>
    <property type="match status" value="1"/>
</dbReference>
<keyword evidence="4 10" id="KW-0378">Hydrolase</keyword>
<evidence type="ECO:0000256" key="4">
    <source>
        <dbReference type="ARBA" id="ARBA00022801"/>
    </source>
</evidence>
<dbReference type="InterPro" id="IPR017853">
    <property type="entry name" value="GH"/>
</dbReference>
<gene>
    <name evidence="10" type="primary">exo I_8</name>
    <name evidence="10" type="ORF">BFLFYP10_03917</name>
</gene>
<evidence type="ECO:0000256" key="7">
    <source>
        <dbReference type="SAM" id="SignalP"/>
    </source>
</evidence>
<keyword evidence="7" id="KW-0732">Signal</keyword>
<evidence type="ECO:0000256" key="3">
    <source>
        <dbReference type="ARBA" id="ARBA00012663"/>
    </source>
</evidence>
<comment type="similarity">
    <text evidence="2">Belongs to the glycosyl hydrolase 20 family.</text>
</comment>
<evidence type="ECO:0000256" key="2">
    <source>
        <dbReference type="ARBA" id="ARBA00006285"/>
    </source>
</evidence>
<sequence>MPFLMNTKTFTPKSTMKIYTCLCLLFLAGYLVAQNNTSALLPMPNQITSVKGKPFTVRSGKTAIYMGQPELQFTANTLQNILYDRMQVEIPLASESGHADIRLLIDPAMDGKEHYRIEITSKGITISGATAGAVYYGIMTMDQLLLGDACATAQKEIAPVHIDDAPRFSHRALMLDPARHFLPVNDVKFFIDQMARYKYNILQLHLTDDQGWRVEIKKHPKLVGKDYYTQEQLAEIIQYAAQRNIEVIPELDIPGHTVAILAAYPELGCTHTDTLPKIVGKTTDLMLCANNEKVYSVYQDIIKEISSLFPSDYIHLGGDEAVIEKNWTKCTRCQAMMKELGYQKASQLMIPFFSRMLSFVQENDKTPILWCELNNIYPPANDYLFPYPKNVTLVSWRGGLTPTCLELTRKHGNPLIMAPGEYAYLDYPQLKGDFPEFNNWGMPVTTLEKSYQFDPGYGVSAEDQAHITGVMGTLWGEAIRDINRATYMAYPRAFALAEAGWTQMKSRNWESFKQRLYPNLTNLMKKGVSVRVPFEIVDRK</sequence>
<evidence type="ECO:0000256" key="1">
    <source>
        <dbReference type="ARBA" id="ARBA00001231"/>
    </source>
</evidence>
<organism evidence="10">
    <name type="scientific">Bacteroides faecis</name>
    <dbReference type="NCBI Taxonomy" id="674529"/>
    <lineage>
        <taxon>Bacteria</taxon>
        <taxon>Pseudomonadati</taxon>
        <taxon>Bacteroidota</taxon>
        <taxon>Bacteroidia</taxon>
        <taxon>Bacteroidales</taxon>
        <taxon>Bacteroidaceae</taxon>
        <taxon>Bacteroides</taxon>
    </lineage>
</organism>
<dbReference type="GO" id="GO:0004563">
    <property type="term" value="F:beta-N-acetylhexosaminidase activity"/>
    <property type="evidence" value="ECO:0007669"/>
    <property type="project" value="UniProtKB-EC"/>
</dbReference>
<dbReference type="Gene3D" id="3.20.20.80">
    <property type="entry name" value="Glycosidases"/>
    <property type="match status" value="1"/>
</dbReference>
<dbReference type="Pfam" id="PF02838">
    <property type="entry name" value="Glyco_hydro_20b"/>
    <property type="match status" value="1"/>
</dbReference>